<dbReference type="PANTHER" id="PTHR10000:SF53">
    <property type="entry name" value="5-AMINO-6-(5-PHOSPHO-D-RIBITYLAMINO)URACIL PHOSPHATASE YBJI-RELATED"/>
    <property type="match status" value="1"/>
</dbReference>
<dbReference type="Pfam" id="PF08282">
    <property type="entry name" value="Hydrolase_3"/>
    <property type="match status" value="1"/>
</dbReference>
<dbReference type="Gene3D" id="3.40.50.1000">
    <property type="entry name" value="HAD superfamily/HAD-like"/>
    <property type="match status" value="1"/>
</dbReference>
<dbReference type="InterPro" id="IPR000150">
    <property type="entry name" value="Cof"/>
</dbReference>
<proteinExistence type="predicted"/>
<dbReference type="CDD" id="cd07518">
    <property type="entry name" value="HAD_YbiV-Like"/>
    <property type="match status" value="1"/>
</dbReference>
<reference evidence="1 2" key="1">
    <citation type="submission" date="2024-06" db="EMBL/GenBank/DDBJ databases">
        <title>Genomic Encyclopedia of Type Strains, Phase IV (KMG-IV): sequencing the most valuable type-strain genomes for metagenomic binning, comparative biology and taxonomic classification.</title>
        <authorList>
            <person name="Goeker M."/>
        </authorList>
    </citation>
    <scope>NUCLEOTIDE SEQUENCE [LARGE SCALE GENOMIC DNA]</scope>
    <source>
        <strain evidence="1 2">DSM 28302</strain>
    </source>
</reference>
<evidence type="ECO:0000313" key="1">
    <source>
        <dbReference type="EMBL" id="MET3634371.1"/>
    </source>
</evidence>
<dbReference type="NCBIfam" id="TIGR00099">
    <property type="entry name" value="Cof-subfamily"/>
    <property type="match status" value="1"/>
</dbReference>
<organism evidence="1 2">
    <name type="scientific">Streptococcus porcorum</name>
    <dbReference type="NCBI Taxonomy" id="701526"/>
    <lineage>
        <taxon>Bacteria</taxon>
        <taxon>Bacillati</taxon>
        <taxon>Bacillota</taxon>
        <taxon>Bacilli</taxon>
        <taxon>Lactobacillales</taxon>
        <taxon>Streptococcaceae</taxon>
        <taxon>Streptococcus</taxon>
    </lineage>
</organism>
<dbReference type="SUPFAM" id="SSF56784">
    <property type="entry name" value="HAD-like"/>
    <property type="match status" value="1"/>
</dbReference>
<name>A0ABV2JF24_9STRE</name>
<keyword evidence="2" id="KW-1185">Reference proteome</keyword>
<gene>
    <name evidence="1" type="ORF">ABID28_001014</name>
</gene>
<dbReference type="SFLD" id="SFLDG01140">
    <property type="entry name" value="C2.B:_Phosphomannomutase_and_P"/>
    <property type="match status" value="1"/>
</dbReference>
<dbReference type="InterPro" id="IPR023214">
    <property type="entry name" value="HAD_sf"/>
</dbReference>
<protein>
    <submittedName>
        <fullName evidence="1">Cof subfamily protein (Haloacid dehalogenase superfamily)</fullName>
    </submittedName>
</protein>
<dbReference type="InterPro" id="IPR006379">
    <property type="entry name" value="HAD-SF_hydro_IIB"/>
</dbReference>
<dbReference type="Proteomes" id="UP001549037">
    <property type="component" value="Unassembled WGS sequence"/>
</dbReference>
<dbReference type="PANTHER" id="PTHR10000">
    <property type="entry name" value="PHOSPHOSERINE PHOSPHATASE"/>
    <property type="match status" value="1"/>
</dbReference>
<dbReference type="RefSeq" id="WP_354368672.1">
    <property type="nucleotide sequence ID" value="NZ_JBEPLN010000014.1"/>
</dbReference>
<evidence type="ECO:0000313" key="2">
    <source>
        <dbReference type="Proteomes" id="UP001549037"/>
    </source>
</evidence>
<dbReference type="InterPro" id="IPR036412">
    <property type="entry name" value="HAD-like_sf"/>
</dbReference>
<comment type="caution">
    <text evidence="1">The sequence shown here is derived from an EMBL/GenBank/DDBJ whole genome shotgun (WGS) entry which is preliminary data.</text>
</comment>
<dbReference type="EMBL" id="JBEPLN010000014">
    <property type="protein sequence ID" value="MET3634371.1"/>
    <property type="molecule type" value="Genomic_DNA"/>
</dbReference>
<sequence>MAQEIKLLATDMDGTFLDENGQFDRTRLTTLLPKLAQENIIFAVASGRPLLALEELFKEYLEQIALVAENGSVVTYQGEILFEAKMTTKQYLDLVDVIKNSPYAKGTDLLLSGKDGAYMLEETSPSYRAFMAQYYENIQLVSSFSEVTDDIFKVTTNISPEEMEAGVAWLNQAVPYATAVTTGFESVDIILKDVHKGVGLEHLCQGLGIGLENVVAFGDNLNDLEMMGMAGYAVAPENAREAIKKIADIEIGHAHTGAVLSYMEGLVDDVY</sequence>
<dbReference type="NCBIfam" id="TIGR01484">
    <property type="entry name" value="HAD-SF-IIB"/>
    <property type="match status" value="1"/>
</dbReference>
<dbReference type="SFLD" id="SFLDS00003">
    <property type="entry name" value="Haloacid_Dehalogenase"/>
    <property type="match status" value="1"/>
</dbReference>
<accession>A0ABV2JF24</accession>
<dbReference type="Gene3D" id="3.30.1240.10">
    <property type="match status" value="1"/>
</dbReference>